<evidence type="ECO:0000313" key="3">
    <source>
        <dbReference type="Proteomes" id="UP000002149"/>
    </source>
</evidence>
<dbReference type="Proteomes" id="UP000002149">
    <property type="component" value="Chromosome 10"/>
</dbReference>
<protein>
    <submittedName>
        <fullName evidence="2">Uncharacterized protein</fullName>
    </submittedName>
</protein>
<dbReference type="InParanoid" id="A0A0S2LIX0"/>
<dbReference type="GeneID" id="36393062"/>
<organism evidence="2 3">
    <name type="scientific">Cryptococcus deneoformans (strain JEC21 / ATCC MYA-565)</name>
    <name type="common">Cryptococcus neoformans var. neoformans serotype D</name>
    <dbReference type="NCBI Taxonomy" id="214684"/>
    <lineage>
        <taxon>Eukaryota</taxon>
        <taxon>Fungi</taxon>
        <taxon>Dikarya</taxon>
        <taxon>Basidiomycota</taxon>
        <taxon>Agaricomycotina</taxon>
        <taxon>Tremellomycetes</taxon>
        <taxon>Tremellales</taxon>
        <taxon>Cryptococcaceae</taxon>
        <taxon>Cryptococcus</taxon>
        <taxon>Cryptococcus neoformans species complex</taxon>
    </lineage>
</organism>
<reference evidence="2 3" key="1">
    <citation type="journal article" date="2005" name="Science">
        <title>The genome of the basidiomycetous yeast and human pathogen Cryptococcus neoformans.</title>
        <authorList>
            <person name="Loftus B.J."/>
            <person name="Fung E."/>
            <person name="Roncaglia P."/>
            <person name="Rowley D."/>
            <person name="Amedeo P."/>
            <person name="Bruno D."/>
            <person name="Vamathevan J."/>
            <person name="Miranda M."/>
            <person name="Anderson I.J."/>
            <person name="Fraser J.A."/>
            <person name="Allen J.E."/>
            <person name="Bosdet I.E."/>
            <person name="Brent M.R."/>
            <person name="Chiu R."/>
            <person name="Doering T.L."/>
            <person name="Donlin M.J."/>
            <person name="D'Souza C.A."/>
            <person name="Fox D.S."/>
            <person name="Grinberg V."/>
            <person name="Fu J."/>
            <person name="Fukushima M."/>
            <person name="Haas B.J."/>
            <person name="Huang J.C."/>
            <person name="Janbon G."/>
            <person name="Jones S.J."/>
            <person name="Koo H.L."/>
            <person name="Krzywinski M.I."/>
            <person name="Kwon-Chung J.K."/>
            <person name="Lengeler K.B."/>
            <person name="Maiti R."/>
            <person name="Marra M.A."/>
            <person name="Marra R.E."/>
            <person name="Mathewson C.A."/>
            <person name="Mitchell T.G."/>
            <person name="Pertea M."/>
            <person name="Riggs F.R."/>
            <person name="Salzberg S.L."/>
            <person name="Schein J.E."/>
            <person name="Shvartsbeyn A."/>
            <person name="Shin H."/>
            <person name="Shumway M."/>
            <person name="Specht C.A."/>
            <person name="Suh B.B."/>
            <person name="Tenney A."/>
            <person name="Utterback T.R."/>
            <person name="Wickes B.L."/>
            <person name="Wortman J.R."/>
            <person name="Wye N.H."/>
            <person name="Kronstad J.W."/>
            <person name="Lodge J.K."/>
            <person name="Heitman J."/>
            <person name="Davis R.W."/>
            <person name="Fraser C.M."/>
            <person name="Hyman R.W."/>
        </authorList>
    </citation>
    <scope>NUCLEOTIDE SEQUENCE [LARGE SCALE GENOMIC DNA]</scope>
    <source>
        <strain evidence="3">JEC21 / ATCC MYA-565</strain>
    </source>
</reference>
<dbReference type="PaxDb" id="214684-A0A0S2LIX0"/>
<sequence>MHKRPLPETHSHPFLHSHFPIFKQKLLRNNFKPLNKQTKLPTITMVRNITLTSSMKTKNTERASRKSRPNTPLTLTSIASSPSSPSIRSSPVSPMKFVISFEALSPNCAPRWTTKYMGGTRVLLKRIA</sequence>
<proteinExistence type="predicted"/>
<evidence type="ECO:0000313" key="2">
    <source>
        <dbReference type="EMBL" id="ALO60905.1"/>
    </source>
</evidence>
<gene>
    <name evidence="2" type="ordered locus">CNJ01255</name>
</gene>
<dbReference type="EMBL" id="AE017350">
    <property type="protein sequence ID" value="ALO60905.1"/>
    <property type="molecule type" value="Genomic_DNA"/>
</dbReference>
<dbReference type="RefSeq" id="XP_024514444.1">
    <property type="nucleotide sequence ID" value="XM_024658763.1"/>
</dbReference>
<dbReference type="AlphaFoldDB" id="A0A0S2LIX0"/>
<evidence type="ECO:0000256" key="1">
    <source>
        <dbReference type="SAM" id="MobiDB-lite"/>
    </source>
</evidence>
<keyword evidence="3" id="KW-1185">Reference proteome</keyword>
<dbReference type="VEuPathDB" id="FungiDB:CNJ01255"/>
<feature type="region of interest" description="Disordered" evidence="1">
    <location>
        <begin position="51"/>
        <end position="91"/>
    </location>
</feature>
<accession>A0A0S2LIX0</accession>
<dbReference type="KEGG" id="cne:CNJ01255"/>
<feature type="compositionally biased region" description="Low complexity" evidence="1">
    <location>
        <begin position="77"/>
        <end position="91"/>
    </location>
</feature>
<name>A0A0S2LIX0_CRYD1</name>